<dbReference type="GO" id="GO:0006606">
    <property type="term" value="P:protein import into nucleus"/>
    <property type="evidence" value="ECO:0007669"/>
    <property type="project" value="InterPro"/>
</dbReference>
<feature type="compositionally biased region" description="Acidic residues" evidence="6">
    <location>
        <begin position="721"/>
        <end position="739"/>
    </location>
</feature>
<name>F4PS30_CACFS</name>
<evidence type="ECO:0000256" key="1">
    <source>
        <dbReference type="ARBA" id="ARBA00004496"/>
    </source>
</evidence>
<feature type="domain" description="Condensin complex subunit 1 C-terminal" evidence="7">
    <location>
        <begin position="2027"/>
        <end position="2111"/>
    </location>
</feature>
<dbReference type="PANTHER" id="PTHR10527">
    <property type="entry name" value="IMPORTIN BETA"/>
    <property type="match status" value="1"/>
</dbReference>
<evidence type="ECO:0000313" key="9">
    <source>
        <dbReference type="Proteomes" id="UP000007797"/>
    </source>
</evidence>
<dbReference type="InterPro" id="IPR016024">
    <property type="entry name" value="ARM-type_fold"/>
</dbReference>
<organism evidence="8 9">
    <name type="scientific">Cavenderia fasciculata</name>
    <name type="common">Slime mold</name>
    <name type="synonym">Dictyostelium fasciculatum</name>
    <dbReference type="NCBI Taxonomy" id="261658"/>
    <lineage>
        <taxon>Eukaryota</taxon>
        <taxon>Amoebozoa</taxon>
        <taxon>Evosea</taxon>
        <taxon>Eumycetozoa</taxon>
        <taxon>Dictyostelia</taxon>
        <taxon>Acytosteliales</taxon>
        <taxon>Cavenderiaceae</taxon>
        <taxon>Cavenderia</taxon>
    </lineage>
</organism>
<feature type="compositionally biased region" description="Acidic residues" evidence="6">
    <location>
        <begin position="2711"/>
        <end position="2733"/>
    </location>
</feature>
<dbReference type="KEGG" id="dfa:DFA_00489"/>
<dbReference type="InterPro" id="IPR000357">
    <property type="entry name" value="HEAT"/>
</dbReference>
<dbReference type="GO" id="GO:0005634">
    <property type="term" value="C:nucleus"/>
    <property type="evidence" value="ECO:0007669"/>
    <property type="project" value="UniProtKB-SubCell"/>
</dbReference>
<accession>F4PS30</accession>
<proteinExistence type="predicted"/>
<dbReference type="GO" id="GO:0005737">
    <property type="term" value="C:cytoplasm"/>
    <property type="evidence" value="ECO:0007669"/>
    <property type="project" value="UniProtKB-SubCell"/>
</dbReference>
<dbReference type="Pfam" id="PF12717">
    <property type="entry name" value="Cnd1"/>
    <property type="match status" value="1"/>
</dbReference>
<sequence>MKYKKIDPPLFTFFFDHTSQNVRDKIIVILAKEEDKQKQIKNNNNKYKSKDKQLFKEYTISKPDKVVSWLLFLMVKGTYPTIKEKAIQLFDRLLIKKGKELIESMSKEIVNAVKAETIELLKTNHTDSYRQHLFSGWDELEPKFWMERIAQQIIDTIIKVLDNRNRPKEGLTDRITKTNMIKYLLVMAEMNPDEFTDTHIEILVTHLYEWLAQVKDISFEEWTRRKDSIKTWNDQEYPKDDQDDAAVESFEDFYHLNERRMVPTLKQFNIFLNSQQWKQRYAAIMSLHRYSGFYKDENFPTIINIKLVDDENIKVRWAILQFLIGLTKEFTKFTISFRKEIFQFIIKSIHHDDPNERIQNCCCILLESMIESMFSSVLEMFGDNNLKGLFNSFVLLLESPKLFVVESALESLRLVINIAQKKFRPVSIHIEVNWVKFIYLLNPSKYYRNIVSILFTLLAKHHSNKESRELCGLAIKAFSYCGMAIDRKLLFTRDLYKFMMFIKKNEKSLDSLIIDAIRECSDFIYVVRHSFSLYLPMIIKMIINLLDQHPSSIQKYEKRIVATLDGLDNLMVDSLQNTICMTLVELHFGDRSEEMFTKILESEFISCIHDTSLHVMKNRIEIGAYLIRGIGADTMTFNQVESVMDLFYKLETKLKNMSEELMQDEEEDPDDMLQTIAIVESRICTTVGVMIAHNGSIATPFITSELLEKICKKLRNIDVNEENANDGEEGDDDDDDDNDDVKGYTTKMQQPSEEFTEIIVILANKDHQQKQKTKQLFKEYSLSKPEETVVSWLLYLMINGIYPTSNCLSKIKEKSVQLLYRLLNKQEEGEEYIEYLSDEILLIVKVETIKLLNTPLTDTYRYHLFGIIEHIACYLVPRCKWNELEPSLESMINSVEEERSISSPLQENTRALMVVLSKYDFKKEKMEMLKEMIDCDIFYYLGDEQYRSYMPILLKMLVQIDTCGEFIKKVVNILDDFTVNDTPSWLKESSLQLVYTLKEILDGNQCDKITKNNVLHFFLTIVLLNPTDRHVEIVVSYLFKQMTLVKDVNLEEWTKNSFEIERDIDFHKGFCEEMDSGLLNTYTVFRDRDYDQEVVQQEDSAFDRFAHVFEEFVDPTPVCNQFNLFANSQSWKHRYSALVLLPKFYRYLEISQYQLLFILKLILKLADDKDMRVRCASLYCLTKMYSREFKEVMVESRQEIFQVIGKSICDNHNYFETIIPILFALLEKHHATNKSRLLCCRAVKTFAMCSLVVDKQTFSRYLFQFMMFIKKNQWSTDWIVDVLRASSYFIEAIGKSFSVYLPMIVKMIANILQETSSETHLTDQIRLSFRLTLKSLDKILKWNDESVYQPLAPFVQKLIAPLLIMAKSTDNNDNRKYSIDYLPLLLMLYKIQYGPSSDKTKEMFSKLLNLSLSSCPIHFPPRINLLGNYINMGAKVIKVIGNDTMTLDQIHSTLDTLNVIERKLSDIFIQAQGNQFIFQDSTPEEFQRSNTRGICSIYYMIGRVMKYNGAITTPLITFDQLGRACKILDDKQVHYEDTLFYYKVSKCVTIDFNIKARASIALGLAAQLGKDRFSPWAIDAVLALNTLASEPHSEYLHKQFATKHAITRQVKYVNCICMMEQPDEKFIEIVVNLAKEQENNSYVMKRVDNNNNSKYKSASKQQFIEHTISKPDKVVSWLLYLMVKGTFTTIKEKSVQLLDRLLVKKGKEFIESLSASILEAVKVETIELLSSTLTDSFRQHLFSIIESFANYLIPRGGWNDLEPKLEKIVDGEDHQENAQEDEEIIQEEEEVSPLKLNAKGLLVVLLKRRILAQMDGDVTRSEFLYISRHLDNNIFTSPKWMCTIGLQIVDTLVDVLNRNRERGSLLTTDKTNTRNNMFRYLLIMAESVNDEGFTSTHLESIAIHLYEWLSEVKEMPMEEWTSNGSKSGSKLFNLNYFTDKQSALDDYDDIVPEYNNTDDKKYTQEDQLEEAVKTFDQLAYLIGYPLKAPIFNHFNLFLKSQQWNQQYAALMSLSRFCDSYIMKQFPSILESISNCLEDENIRMRWASLYCLITLNIQDEFQEKMLKSRNQLFQVIAKSIRDPNERVQSICCILIQSLMTSLKKNMIVDNVLDGLCNSFEILLQSPTLFLAENVLIPLMSVIDTVKDRFRPYYPRFISILFKLLEKHHTTIESRVLCSRVIKTLALCGKVVDKKMTFTRDLNKFMVFFKKNTWSVDLVVDVFRTSGDFIEVIGKSFSIYLPMIIRMIINLLETTPFTNQLRVPEEEMSATDVKRVLSALKGLNRIVEVSYNGATVNNPLIPYAYQLVRPLCKLAMVRDNTDIDTCIQRYSLTNLPICVKLAYLHLGDRNDKKLEMFGMVINSVVFPSTLPSNTSVEVLQSRIDMAQELIDEMGGGAMTLDHAKTVMDLFYKVDKKLEVLADHTRNGNLDVVGDINPFFMLDKLAAVESRIYEMVGVLIKHNSDIVAPLITSDLLDKACDKLRMVPVKEDDDDDYDDNDGNESNDIFIIKKGILEFMAQYCEFGGESAIKSFLQIIPPIIECLEKPCNKKGVQKKASVALGVAAQFGKDRFSPWVMQVLHAFNELVSAPIYCAESTSAKHSAISSIGKIIRYVPQIASHASIIIPKWLELLPSQTSSMDINIIADNLCAIIRLYTKDCFGQQHQHVNRLFKIVRYYENFKENEDHQFYESDDEDSSQEEDQDEDIVHDKDSSQDLDEDIGEDKDSDQDEDSDQDNDSDKDKDSDQDIDSDEDDDSDEFDSIQPKVKQSLFETIQFMRDSLKSR</sequence>
<evidence type="ECO:0000259" key="7">
    <source>
        <dbReference type="Pfam" id="PF12717"/>
    </source>
</evidence>
<dbReference type="SUPFAM" id="SSF48371">
    <property type="entry name" value="ARM repeat"/>
    <property type="match status" value="3"/>
</dbReference>
<feature type="region of interest" description="Disordered" evidence="6">
    <location>
        <begin position="2682"/>
        <end position="2765"/>
    </location>
</feature>
<dbReference type="OrthoDB" id="30818at2759"/>
<gene>
    <name evidence="8" type="ORF">DFA_00489</name>
</gene>
<dbReference type="InterPro" id="IPR040122">
    <property type="entry name" value="Importin_beta"/>
</dbReference>
<dbReference type="InterPro" id="IPR011989">
    <property type="entry name" value="ARM-like"/>
</dbReference>
<keyword evidence="4" id="KW-0677">Repeat</keyword>
<dbReference type="InterPro" id="IPR032682">
    <property type="entry name" value="Cnd1_C"/>
</dbReference>
<keyword evidence="5" id="KW-0653">Protein transport</keyword>
<keyword evidence="9" id="KW-1185">Reference proteome</keyword>
<keyword evidence="3" id="KW-0963">Cytoplasm</keyword>
<comment type="subcellular location">
    <subcellularLocation>
        <location evidence="1">Cytoplasm</location>
    </subcellularLocation>
</comment>
<dbReference type="Pfam" id="PF02985">
    <property type="entry name" value="HEAT"/>
    <property type="match status" value="1"/>
</dbReference>
<keyword evidence="2" id="KW-0813">Transport</keyword>
<feature type="region of interest" description="Disordered" evidence="6">
    <location>
        <begin position="721"/>
        <end position="747"/>
    </location>
</feature>
<evidence type="ECO:0000256" key="6">
    <source>
        <dbReference type="SAM" id="MobiDB-lite"/>
    </source>
</evidence>
<feature type="compositionally biased region" description="Acidic residues" evidence="6">
    <location>
        <begin position="2687"/>
        <end position="2701"/>
    </location>
</feature>
<evidence type="ECO:0000256" key="4">
    <source>
        <dbReference type="ARBA" id="ARBA00022737"/>
    </source>
</evidence>
<evidence type="ECO:0000256" key="5">
    <source>
        <dbReference type="ARBA" id="ARBA00022927"/>
    </source>
</evidence>
<feature type="compositionally biased region" description="Acidic residues" evidence="6">
    <location>
        <begin position="2743"/>
        <end position="2757"/>
    </location>
</feature>
<reference evidence="9" key="1">
    <citation type="journal article" date="2011" name="Genome Res.">
        <title>Phylogeny-wide analysis of social amoeba genomes highlights ancient origins for complex intercellular communication.</title>
        <authorList>
            <person name="Heidel A.J."/>
            <person name="Lawal H.M."/>
            <person name="Felder M."/>
            <person name="Schilde C."/>
            <person name="Helps N.R."/>
            <person name="Tunggal B."/>
            <person name="Rivero F."/>
            <person name="John U."/>
            <person name="Schleicher M."/>
            <person name="Eichinger L."/>
            <person name="Platzer M."/>
            <person name="Noegel A.A."/>
            <person name="Schaap P."/>
            <person name="Gloeckner G."/>
        </authorList>
    </citation>
    <scope>NUCLEOTIDE SEQUENCE [LARGE SCALE GENOMIC DNA]</scope>
    <source>
        <strain evidence="9">SH3</strain>
    </source>
</reference>
<dbReference type="Gene3D" id="1.25.10.10">
    <property type="entry name" value="Leucine-rich Repeat Variant"/>
    <property type="match status" value="4"/>
</dbReference>
<protein>
    <recommendedName>
        <fullName evidence="7">Condensin complex subunit 1 C-terminal domain-containing protein</fullName>
    </recommendedName>
</protein>
<evidence type="ECO:0000256" key="2">
    <source>
        <dbReference type="ARBA" id="ARBA00022448"/>
    </source>
</evidence>
<evidence type="ECO:0000313" key="8">
    <source>
        <dbReference type="EMBL" id="EGG20628.1"/>
    </source>
</evidence>
<evidence type="ECO:0000256" key="3">
    <source>
        <dbReference type="ARBA" id="ARBA00022490"/>
    </source>
</evidence>
<dbReference type="EMBL" id="GL883010">
    <property type="protein sequence ID" value="EGG20628.1"/>
    <property type="molecule type" value="Genomic_DNA"/>
</dbReference>
<dbReference type="Proteomes" id="UP000007797">
    <property type="component" value="Unassembled WGS sequence"/>
</dbReference>
<dbReference type="RefSeq" id="XP_004358478.1">
    <property type="nucleotide sequence ID" value="XM_004358421.1"/>
</dbReference>
<dbReference type="GeneID" id="14873400"/>